<organism evidence="3 4">
    <name type="scientific">Acetobacteroides hydrogenigenes</name>
    <dbReference type="NCBI Taxonomy" id="979970"/>
    <lineage>
        <taxon>Bacteria</taxon>
        <taxon>Pseudomonadati</taxon>
        <taxon>Bacteroidota</taxon>
        <taxon>Bacteroidia</taxon>
        <taxon>Bacteroidales</taxon>
        <taxon>Rikenellaceae</taxon>
        <taxon>Acetobacteroides</taxon>
    </lineage>
</organism>
<dbReference type="EMBL" id="SLWB01000013">
    <property type="protein sequence ID" value="TCN64543.1"/>
    <property type="molecule type" value="Genomic_DNA"/>
</dbReference>
<dbReference type="RefSeq" id="WP_131839963.1">
    <property type="nucleotide sequence ID" value="NZ_SLWB01000013.1"/>
</dbReference>
<dbReference type="Gene3D" id="3.40.630.10">
    <property type="entry name" value="Zn peptidases"/>
    <property type="match status" value="2"/>
</dbReference>
<keyword evidence="4" id="KW-1185">Reference proteome</keyword>
<evidence type="ECO:0000313" key="4">
    <source>
        <dbReference type="Proteomes" id="UP000294830"/>
    </source>
</evidence>
<accession>A0A4R2E8M5</accession>
<name>A0A4R2E8M5_9BACT</name>
<keyword evidence="1" id="KW-0732">Signal</keyword>
<dbReference type="AlphaFoldDB" id="A0A4R2E8M5"/>
<reference evidence="3 4" key="1">
    <citation type="submission" date="2019-03" db="EMBL/GenBank/DDBJ databases">
        <title>Genomic Encyclopedia of Archaeal and Bacterial Type Strains, Phase II (KMG-II): from individual species to whole genera.</title>
        <authorList>
            <person name="Goeker M."/>
        </authorList>
    </citation>
    <scope>NUCLEOTIDE SEQUENCE [LARGE SCALE GENOMIC DNA]</scope>
    <source>
        <strain evidence="3 4">RL-C</strain>
    </source>
</reference>
<evidence type="ECO:0000259" key="2">
    <source>
        <dbReference type="Pfam" id="PF04389"/>
    </source>
</evidence>
<feature type="chain" id="PRO_5020920957" evidence="1">
    <location>
        <begin position="20"/>
        <end position="510"/>
    </location>
</feature>
<proteinExistence type="predicted"/>
<feature type="signal peptide" evidence="1">
    <location>
        <begin position="1"/>
        <end position="19"/>
    </location>
</feature>
<sequence length="510" mass="56645">MKKRIIVALCSLLALSAHSQSVPLKQKASADSLKKTLTFLASDSLKGRASGSPEQVVAANFIAKSFMRYGLEGASNKSDNPFYHPFYLVNYRFPTDYKILIKEANHSISPYTDMHIVSAQKIHNQCFTPFLGNIDSIKTNFLKVIPSTTLDDGIAQVSRSISEQPSIKSYMLVLSKEQQKAYNKDRMTLQFSQGALVNEKGDTLLMGYYKETIPLNKNTCYTHALSFVKRNPGITLFISNEQVLKSLFSDTTIAIGTASNTTKVGRSIEVNGTAVPDRLRFRKVANVVAKIEGTSKKDEVIFVSAHFDHIGILRTKKNEGAKADTICNGADDNGSGTSAIMEVARLFGEAQKQGFRPQRTIVFTAFSGEEAGLLGSKAIMELPIVPLDRIKADVNLDMVGRTDSEHTEWDMYAYTIPLVDSLALQKNIDIAAKLAKIDLSVEFNSRDKELWRNGSDHASFTEKNIPAVAITTGMHPDYHQPSDEVDKINFKRLERIATFAYYLVWELANQ</sequence>
<dbReference type="PANTHER" id="PTHR12147:SF26">
    <property type="entry name" value="PEPTIDASE M28 DOMAIN-CONTAINING PROTEIN"/>
    <property type="match status" value="1"/>
</dbReference>
<gene>
    <name evidence="3" type="ORF">CLV25_11371</name>
</gene>
<dbReference type="OrthoDB" id="9764939at2"/>
<dbReference type="PANTHER" id="PTHR12147">
    <property type="entry name" value="METALLOPEPTIDASE M28 FAMILY MEMBER"/>
    <property type="match status" value="1"/>
</dbReference>
<evidence type="ECO:0000313" key="3">
    <source>
        <dbReference type="EMBL" id="TCN64543.1"/>
    </source>
</evidence>
<evidence type="ECO:0000256" key="1">
    <source>
        <dbReference type="SAM" id="SignalP"/>
    </source>
</evidence>
<dbReference type="Pfam" id="PF04389">
    <property type="entry name" value="Peptidase_M28"/>
    <property type="match status" value="1"/>
</dbReference>
<dbReference type="InterPro" id="IPR045175">
    <property type="entry name" value="M28_fam"/>
</dbReference>
<comment type="caution">
    <text evidence="3">The sequence shown here is derived from an EMBL/GenBank/DDBJ whole genome shotgun (WGS) entry which is preliminary data.</text>
</comment>
<protein>
    <submittedName>
        <fullName evidence="3">Peptidase M28-like protein</fullName>
    </submittedName>
</protein>
<dbReference type="GO" id="GO:0008235">
    <property type="term" value="F:metalloexopeptidase activity"/>
    <property type="evidence" value="ECO:0007669"/>
    <property type="project" value="InterPro"/>
</dbReference>
<dbReference type="SUPFAM" id="SSF53187">
    <property type="entry name" value="Zn-dependent exopeptidases"/>
    <property type="match status" value="1"/>
</dbReference>
<feature type="domain" description="Peptidase M28" evidence="2">
    <location>
        <begin position="286"/>
        <end position="502"/>
    </location>
</feature>
<dbReference type="InterPro" id="IPR007484">
    <property type="entry name" value="Peptidase_M28"/>
</dbReference>
<dbReference type="GO" id="GO:0006508">
    <property type="term" value="P:proteolysis"/>
    <property type="evidence" value="ECO:0007669"/>
    <property type="project" value="InterPro"/>
</dbReference>
<dbReference type="Proteomes" id="UP000294830">
    <property type="component" value="Unassembled WGS sequence"/>
</dbReference>